<keyword evidence="4" id="KW-0067">ATP-binding</keyword>
<dbReference type="Gene3D" id="3.40.50.10810">
    <property type="entry name" value="Tandem AAA-ATPase domain"/>
    <property type="match status" value="1"/>
</dbReference>
<dbReference type="CDD" id="cd18012">
    <property type="entry name" value="DEXQc_arch_SWI2_SNF2"/>
    <property type="match status" value="1"/>
</dbReference>
<protein>
    <submittedName>
        <fullName evidence="4">SNF2 family DNA or RNA helicase</fullName>
    </submittedName>
</protein>
<dbReference type="InterPro" id="IPR038718">
    <property type="entry name" value="SNF2-like_sf"/>
</dbReference>
<dbReference type="RefSeq" id="WP_120810334.1">
    <property type="nucleotide sequence ID" value="NZ_RBID01000013.1"/>
</dbReference>
<dbReference type="InterPro" id="IPR000330">
    <property type="entry name" value="SNF2_N"/>
</dbReference>
<dbReference type="CDD" id="cd18793">
    <property type="entry name" value="SF2_C_SNF"/>
    <property type="match status" value="1"/>
</dbReference>
<evidence type="ECO:0000259" key="2">
    <source>
        <dbReference type="PROSITE" id="PS51192"/>
    </source>
</evidence>
<keyword evidence="1" id="KW-0378">Hydrolase</keyword>
<dbReference type="Proteomes" id="UP000279384">
    <property type="component" value="Unassembled WGS sequence"/>
</dbReference>
<feature type="domain" description="Helicase C-terminal" evidence="3">
    <location>
        <begin position="1213"/>
        <end position="1359"/>
    </location>
</feature>
<accession>A0A495BHB0</accession>
<dbReference type="InterPro" id="IPR027417">
    <property type="entry name" value="P-loop_NTPase"/>
</dbReference>
<dbReference type="InterPro" id="IPR014001">
    <property type="entry name" value="Helicase_ATP-bd"/>
</dbReference>
<organism evidence="4 5">
    <name type="scientific">Vogesella indigofera</name>
    <name type="common">Pseudomonas indigofera</name>
    <dbReference type="NCBI Taxonomy" id="45465"/>
    <lineage>
        <taxon>Bacteria</taxon>
        <taxon>Pseudomonadati</taxon>
        <taxon>Pseudomonadota</taxon>
        <taxon>Betaproteobacteria</taxon>
        <taxon>Neisseriales</taxon>
        <taxon>Chromobacteriaceae</taxon>
        <taxon>Vogesella</taxon>
    </lineage>
</organism>
<gene>
    <name evidence="4" type="ORF">C8E02_1585</name>
</gene>
<dbReference type="PANTHER" id="PTHR10799">
    <property type="entry name" value="SNF2/RAD54 HELICASE FAMILY"/>
    <property type="match status" value="1"/>
</dbReference>
<evidence type="ECO:0000313" key="4">
    <source>
        <dbReference type="EMBL" id="RKQ60241.1"/>
    </source>
</evidence>
<keyword evidence="4" id="KW-0347">Helicase</keyword>
<dbReference type="GO" id="GO:0016787">
    <property type="term" value="F:hydrolase activity"/>
    <property type="evidence" value="ECO:0007669"/>
    <property type="project" value="UniProtKB-KW"/>
</dbReference>
<dbReference type="GO" id="GO:0005524">
    <property type="term" value="F:ATP binding"/>
    <property type="evidence" value="ECO:0007669"/>
    <property type="project" value="InterPro"/>
</dbReference>
<dbReference type="GO" id="GO:0004386">
    <property type="term" value="F:helicase activity"/>
    <property type="evidence" value="ECO:0007669"/>
    <property type="project" value="UniProtKB-KW"/>
</dbReference>
<sequence>MTDLFAAHTIDQLAPAHLAVLHALALLPAGESRPNLLTLLQLNLIRDEQGKAVNNDKLGEILGDLEHQGWVVRTAGLPYRIAAGARNTVLLQLLHDRQERTAWDELLTEHLSMSPAARGKPDLAQIQLRLWLAILHGQVGAAQDWLQRYQQAAALHSGSLPQAPFKRLFANAAGRQLFDQLVDDIQVLLLLDYLPEANYRFDTFREGYRYALSRLDDGYRDWDQLTSLLMLQFLWRGDIQRLLQEAAAGEGFAISSLFFLHTVSGRYGEALATLQQWLDELKEQTQKRKIELPADLNAFHCIALLGSPDSPQRSSALKQAISSGIRQHFGHSYYVLQHLVLQHEGGAISNNLTLPDASTLTGVDGLLLALAMYWLDVKQARTPQWQAALQNFREQMQDEGYLWVAAELDALLAAQFGQPRLQPEWHRQHRLKPLLEAFQRQEAWQQALHALRQLGPNKSESRSTAVQGQTRLAWLLSAGAHGVMLEAREQKRSAKNQWSRGRTVSWRRLFDGDDSLDYLLPQDQQIIKVLRAQHEHHYHASSIYEIDAEKALPQLIGHPAVYWSDAPDVGIDIVAGSVALQLQESGELIRIKLVPGKIAPDSEIVWDKATPTRLAVYSISKEVRQIATILGKELTVPRAAKAQLLEAVRDIAPLVPVHTDMPELAAHIDSVPADGRIYAHLLPLSEGLRLQLLVRPLPGGNWCKPGAGLENIVGDSDGKAIQTRRNLKKEQKALKSVLAACPLLAASDNDGQEWLLAEPQAALEVLSELQALDSALLECVWPEGERLRIKSRRGLTQLSLGIKQQGDWFVLNGALKLDDGRVLQLRDLLELMRDTPGRFLKLGDDDWLALTEAMKKRLEELALLADHVGRDGLRVSALAAAQLAELAGEVGDFDADDAWQAQAERLQSLQAFQPQLPSTLQAELRDYQRDGYDWMARLAHWGVGACLADDMGLGKTVQTLALLLARAPGGPQLVVAPTSVALNWLSEAARFAPTLKVRPYHQFRSLVDLGPLDLVVVSYGLLQQDAAAFAAIEWQSVVLDEAQAIKNAGTKRAQAVMDLQAGFRLAASGTPVENHLGELWSLFRFLNPGLLGSQERFAQRFGNPIERGDKGAKKALKALIQPFILRRTKTQVLDELPPRTEITRKVPLSADELHLYEAMRQQAVAKLDELKGADGKQMQVLAEITKLRRFCCHPQLVLKDSTIAGSKLAAFADIADELLENGHKALVFSQFVDHLSLVRQHLDARGVAYQYLDGTTPAKARKERVDAFQRGEGDIFLISLKAGGTGLNLTAADYVIHLDPWWNPAVEDQASDRAYRMGQQRPVTIYRLVAEHTIEEQIVALHAAKRDLADSLLEGGDVSARLDADALLALLKGA</sequence>
<dbReference type="SMART" id="SM00490">
    <property type="entry name" value="HELICc"/>
    <property type="match status" value="1"/>
</dbReference>
<evidence type="ECO:0000259" key="3">
    <source>
        <dbReference type="PROSITE" id="PS51194"/>
    </source>
</evidence>
<proteinExistence type="predicted"/>
<dbReference type="SMART" id="SM00487">
    <property type="entry name" value="DEXDc"/>
    <property type="match status" value="1"/>
</dbReference>
<keyword evidence="4" id="KW-0547">Nucleotide-binding</keyword>
<dbReference type="Pfam" id="PF00176">
    <property type="entry name" value="SNF2-rel_dom"/>
    <property type="match status" value="1"/>
</dbReference>
<comment type="caution">
    <text evidence="4">The sequence shown here is derived from an EMBL/GenBank/DDBJ whole genome shotgun (WGS) entry which is preliminary data.</text>
</comment>
<dbReference type="PROSITE" id="PS51194">
    <property type="entry name" value="HELICASE_CTER"/>
    <property type="match status" value="1"/>
</dbReference>
<dbReference type="SUPFAM" id="SSF52540">
    <property type="entry name" value="P-loop containing nucleoside triphosphate hydrolases"/>
    <property type="match status" value="2"/>
</dbReference>
<feature type="domain" description="Helicase ATP-binding" evidence="2">
    <location>
        <begin position="936"/>
        <end position="1089"/>
    </location>
</feature>
<dbReference type="InterPro" id="IPR049730">
    <property type="entry name" value="SNF2/RAD54-like_C"/>
</dbReference>
<dbReference type="InterPro" id="IPR001650">
    <property type="entry name" value="Helicase_C-like"/>
</dbReference>
<evidence type="ECO:0000256" key="1">
    <source>
        <dbReference type="ARBA" id="ARBA00022801"/>
    </source>
</evidence>
<reference evidence="4 5" key="1">
    <citation type="submission" date="2018-10" db="EMBL/GenBank/DDBJ databases">
        <title>Genomic Encyclopedia of Type Strains, Phase IV (KMG-IV): sequencing the most valuable type-strain genomes for metagenomic binning, comparative biology and taxonomic classification.</title>
        <authorList>
            <person name="Goeker M."/>
        </authorList>
    </citation>
    <scope>NUCLEOTIDE SEQUENCE [LARGE SCALE GENOMIC DNA]</scope>
    <source>
        <strain evidence="4 5">DSM 3303</strain>
    </source>
</reference>
<dbReference type="Pfam" id="PF00271">
    <property type="entry name" value="Helicase_C"/>
    <property type="match status" value="1"/>
</dbReference>
<evidence type="ECO:0000313" key="5">
    <source>
        <dbReference type="Proteomes" id="UP000279384"/>
    </source>
</evidence>
<dbReference type="Gene3D" id="3.40.50.300">
    <property type="entry name" value="P-loop containing nucleotide triphosphate hydrolases"/>
    <property type="match status" value="1"/>
</dbReference>
<dbReference type="PROSITE" id="PS51192">
    <property type="entry name" value="HELICASE_ATP_BIND_1"/>
    <property type="match status" value="1"/>
</dbReference>
<name>A0A495BHB0_VOGIN</name>
<dbReference type="EMBL" id="RBID01000013">
    <property type="protein sequence ID" value="RKQ60241.1"/>
    <property type="molecule type" value="Genomic_DNA"/>
</dbReference>